<organism evidence="1 2">
    <name type="scientific">Pleurodeles waltl</name>
    <name type="common">Iberian ribbed newt</name>
    <dbReference type="NCBI Taxonomy" id="8319"/>
    <lineage>
        <taxon>Eukaryota</taxon>
        <taxon>Metazoa</taxon>
        <taxon>Chordata</taxon>
        <taxon>Craniata</taxon>
        <taxon>Vertebrata</taxon>
        <taxon>Euteleostomi</taxon>
        <taxon>Amphibia</taxon>
        <taxon>Batrachia</taxon>
        <taxon>Caudata</taxon>
        <taxon>Salamandroidea</taxon>
        <taxon>Salamandridae</taxon>
        <taxon>Pleurodelinae</taxon>
        <taxon>Pleurodeles</taxon>
    </lineage>
</organism>
<dbReference type="AlphaFoldDB" id="A0AAV7SUK8"/>
<reference evidence="1" key="1">
    <citation type="journal article" date="2022" name="bioRxiv">
        <title>Sequencing and chromosome-scale assembly of the giantPleurodeles waltlgenome.</title>
        <authorList>
            <person name="Brown T."/>
            <person name="Elewa A."/>
            <person name="Iarovenko S."/>
            <person name="Subramanian E."/>
            <person name="Araus A.J."/>
            <person name="Petzold A."/>
            <person name="Susuki M."/>
            <person name="Suzuki K.-i.T."/>
            <person name="Hayashi T."/>
            <person name="Toyoda A."/>
            <person name="Oliveira C."/>
            <person name="Osipova E."/>
            <person name="Leigh N.D."/>
            <person name="Simon A."/>
            <person name="Yun M.H."/>
        </authorList>
    </citation>
    <scope>NUCLEOTIDE SEQUENCE</scope>
    <source>
        <strain evidence="1">20211129_DDA</strain>
        <tissue evidence="1">Liver</tissue>
    </source>
</reference>
<protein>
    <submittedName>
        <fullName evidence="1">Uncharacterized protein</fullName>
    </submittedName>
</protein>
<evidence type="ECO:0000313" key="1">
    <source>
        <dbReference type="EMBL" id="KAJ1167789.1"/>
    </source>
</evidence>
<gene>
    <name evidence="1" type="ORF">NDU88_008177</name>
</gene>
<name>A0AAV7SUK8_PLEWA</name>
<dbReference type="EMBL" id="JANPWB010000008">
    <property type="protein sequence ID" value="KAJ1167789.1"/>
    <property type="molecule type" value="Genomic_DNA"/>
</dbReference>
<dbReference type="Proteomes" id="UP001066276">
    <property type="component" value="Chromosome 4_2"/>
</dbReference>
<proteinExistence type="predicted"/>
<keyword evidence="2" id="KW-1185">Reference proteome</keyword>
<sequence length="234" mass="26559">MRKTVERDLARIERILPQSEDEVTNDQAEKARLAALHTDHQTLLERLRCLNYTAHSARTHASADKAGKLLAWLIQRDCERKPIMEIRSQTGEIVYTPAEIQTEFIKHYTALYTSKATPGEDPSAEFLTKVKLPNLESDQIETLEAPLDLEEIKASIKDLNSDITQIPQRAGSLLRHFAQVSGLKVNWSKSGLFPFYPTLPDPRLTLAEQQLIQDLKDVFISQLRQSLNQALGLF</sequence>
<evidence type="ECO:0000313" key="2">
    <source>
        <dbReference type="Proteomes" id="UP001066276"/>
    </source>
</evidence>
<comment type="caution">
    <text evidence="1">The sequence shown here is derived from an EMBL/GenBank/DDBJ whole genome shotgun (WGS) entry which is preliminary data.</text>
</comment>
<accession>A0AAV7SUK8</accession>